<dbReference type="Gene3D" id="1.20.58.1000">
    <property type="entry name" value="Metal-sensitive repressor, helix protomer"/>
    <property type="match status" value="1"/>
</dbReference>
<gene>
    <name evidence="4" type="ORF">GCM10019016_044100</name>
</gene>
<evidence type="ECO:0000313" key="5">
    <source>
        <dbReference type="Proteomes" id="UP001501455"/>
    </source>
</evidence>
<comment type="similarity">
    <text evidence="1">Belongs to the CsoR family.</text>
</comment>
<evidence type="ECO:0000256" key="2">
    <source>
        <dbReference type="ARBA" id="ARBA00023008"/>
    </source>
</evidence>
<dbReference type="Proteomes" id="UP001501455">
    <property type="component" value="Unassembled WGS sequence"/>
</dbReference>
<evidence type="ECO:0000256" key="3">
    <source>
        <dbReference type="SAM" id="MobiDB-lite"/>
    </source>
</evidence>
<comment type="caution">
    <text evidence="4">The sequence shown here is derived from an EMBL/GenBank/DDBJ whole genome shotgun (WGS) entry which is preliminary data.</text>
</comment>
<dbReference type="InterPro" id="IPR003735">
    <property type="entry name" value="Metal_Tscrpt_repr"/>
</dbReference>
<organism evidence="4 5">
    <name type="scientific">Streptomyces prasinosporus</name>
    <dbReference type="NCBI Taxonomy" id="68256"/>
    <lineage>
        <taxon>Bacteria</taxon>
        <taxon>Bacillati</taxon>
        <taxon>Actinomycetota</taxon>
        <taxon>Actinomycetes</taxon>
        <taxon>Kitasatosporales</taxon>
        <taxon>Streptomycetaceae</taxon>
        <taxon>Streptomyces</taxon>
        <taxon>Streptomyces albogriseolus group</taxon>
    </lineage>
</organism>
<reference evidence="5" key="1">
    <citation type="journal article" date="2019" name="Int. J. Syst. Evol. Microbiol.">
        <title>The Global Catalogue of Microorganisms (GCM) 10K type strain sequencing project: providing services to taxonomists for standard genome sequencing and annotation.</title>
        <authorList>
            <consortium name="The Broad Institute Genomics Platform"/>
            <consortium name="The Broad Institute Genome Sequencing Center for Infectious Disease"/>
            <person name="Wu L."/>
            <person name="Ma J."/>
        </authorList>
    </citation>
    <scope>NUCLEOTIDE SEQUENCE [LARGE SCALE GENOMIC DNA]</scope>
    <source>
        <strain evidence="5">JCM 4816</strain>
    </source>
</reference>
<evidence type="ECO:0000256" key="1">
    <source>
        <dbReference type="ARBA" id="ARBA00005428"/>
    </source>
</evidence>
<protein>
    <recommendedName>
        <fullName evidence="6">Transcriptional regulator</fullName>
    </recommendedName>
</protein>
<name>A0ABP6TPU3_9ACTN</name>
<dbReference type="PANTHER" id="PTHR33677:SF3">
    <property type="entry name" value="COPPER-SENSING TRANSCRIPTIONAL REPRESSOR RICR"/>
    <property type="match status" value="1"/>
</dbReference>
<dbReference type="InterPro" id="IPR038390">
    <property type="entry name" value="Metal_Tscrpt_repr_sf"/>
</dbReference>
<sequence>MAKRRIPSKVRYHIPTRGIWRCQDTIRTPGGRDDDHRDRRERALLPRTRPPSDATAADAADARDGRRDRTDHDHGIHGYHHQKQDHVKRLRRIEGQIRGLQRMVDEDVYCIDILTQVSASTKALQSFALQLLEEHLRHCVADAAVKGGDEIDAKVKEATQAIARMMRT</sequence>
<proteinExistence type="inferred from homology"/>
<dbReference type="Pfam" id="PF02583">
    <property type="entry name" value="Trns_repr_metal"/>
    <property type="match status" value="1"/>
</dbReference>
<evidence type="ECO:0000313" key="4">
    <source>
        <dbReference type="EMBL" id="GAA3497309.1"/>
    </source>
</evidence>
<feature type="region of interest" description="Disordered" evidence="3">
    <location>
        <begin position="24"/>
        <end position="84"/>
    </location>
</feature>
<dbReference type="PANTHER" id="PTHR33677">
    <property type="entry name" value="TRANSCRIPTIONAL REPRESSOR FRMR-RELATED"/>
    <property type="match status" value="1"/>
</dbReference>
<dbReference type="CDD" id="cd10148">
    <property type="entry name" value="CsoR-like_DUF156"/>
    <property type="match status" value="1"/>
</dbReference>
<feature type="compositionally biased region" description="Basic and acidic residues" evidence="3">
    <location>
        <begin position="30"/>
        <end position="44"/>
    </location>
</feature>
<keyword evidence="2" id="KW-0186">Copper</keyword>
<accession>A0ABP6TPU3</accession>
<keyword evidence="5" id="KW-1185">Reference proteome</keyword>
<dbReference type="EMBL" id="BAAAXF010000030">
    <property type="protein sequence ID" value="GAA3497309.1"/>
    <property type="molecule type" value="Genomic_DNA"/>
</dbReference>
<evidence type="ECO:0008006" key="6">
    <source>
        <dbReference type="Google" id="ProtNLM"/>
    </source>
</evidence>
<feature type="compositionally biased region" description="Basic and acidic residues" evidence="3">
    <location>
        <begin position="60"/>
        <end position="84"/>
    </location>
</feature>